<evidence type="ECO:0000313" key="2">
    <source>
        <dbReference type="Proteomes" id="UP000594001"/>
    </source>
</evidence>
<dbReference type="SUPFAM" id="SSF160631">
    <property type="entry name" value="SMI1/KNR4-like"/>
    <property type="match status" value="1"/>
</dbReference>
<organism evidence="1 2">
    <name type="scientific">Candidatus Bodocaedibacter vickermanii</name>
    <dbReference type="NCBI Taxonomy" id="2741701"/>
    <lineage>
        <taxon>Bacteria</taxon>
        <taxon>Pseudomonadati</taxon>
        <taxon>Pseudomonadota</taxon>
        <taxon>Alphaproteobacteria</taxon>
        <taxon>Holosporales</taxon>
        <taxon>Candidatus Paracaedibacteraceae</taxon>
        <taxon>Candidatus Bodocaedibacter</taxon>
    </lineage>
</organism>
<accession>A0A7L9RS76</accession>
<sequence>MILNIEDLLEHCRKHATASPIIAEDILISVPGIPDEEYTKLIKAFTTLPESYLNFIKTYDIKQVTIGNYKISVCKDKREETVDRLLYWNDREEEIQDIQKMHDLTFIASNDIDDIYVAGTKSDYKEGEILSIDHELYWEENVPIKRVAPNYETFLIICANKYQLQMTDGIDGYNIMEALRLRLDALNLPKEYYDYWVW</sequence>
<dbReference type="Proteomes" id="UP000594001">
    <property type="component" value="Chromosome"/>
</dbReference>
<reference evidence="1 2" key="1">
    <citation type="submission" date="2020-06" db="EMBL/GenBank/DDBJ databases">
        <title>The endosymbiont of the kinetoplastid Bodo saltans is a Paracaedibacter-like alpha-proteobacterium possessing a putative toxin-antitoxin system.</title>
        <authorList>
            <person name="Midha S."/>
            <person name="Rigden D.J."/>
            <person name="Siozios S."/>
            <person name="Hurst G.D.D."/>
            <person name="Jackson A.P."/>
        </authorList>
    </citation>
    <scope>NUCLEOTIDE SEQUENCE [LARGE SCALE GENOMIC DNA]</scope>
    <source>
        <strain evidence="1">Lake Konstanz</strain>
    </source>
</reference>
<dbReference type="EMBL" id="CP054719">
    <property type="protein sequence ID" value="QOL19460.1"/>
    <property type="molecule type" value="Genomic_DNA"/>
</dbReference>
<dbReference type="KEGG" id="pbal:CPBP_00216"/>
<dbReference type="InterPro" id="IPR037883">
    <property type="entry name" value="Knr4/Smi1-like_sf"/>
</dbReference>
<evidence type="ECO:0000313" key="1">
    <source>
        <dbReference type="EMBL" id="QOL19460.1"/>
    </source>
</evidence>
<protein>
    <submittedName>
        <fullName evidence="1">Antitoxin with SUKH family nuclease toxin immunity domain</fullName>
    </submittedName>
</protein>
<name>A0A7L9RS76_9PROT</name>
<proteinExistence type="predicted"/>
<dbReference type="Gene3D" id="3.40.1580.10">
    <property type="entry name" value="SMI1/KNR4-like"/>
    <property type="match status" value="1"/>
</dbReference>
<keyword evidence="2" id="KW-1185">Reference proteome</keyword>
<dbReference type="RefSeq" id="WP_350332214.1">
    <property type="nucleotide sequence ID" value="NZ_CP054719.1"/>
</dbReference>
<dbReference type="AlphaFoldDB" id="A0A7L9RS76"/>
<gene>
    <name evidence="1" type="ORF">CPBP_00216</name>
</gene>